<feature type="repeat" description="WD" evidence="4">
    <location>
        <begin position="262"/>
        <end position="296"/>
    </location>
</feature>
<feature type="repeat" description="WD" evidence="4">
    <location>
        <begin position="133"/>
        <end position="165"/>
    </location>
</feature>
<feature type="domain" description="PFU" evidence="7">
    <location>
        <begin position="320"/>
        <end position="415"/>
    </location>
</feature>
<keyword evidence="2 4" id="KW-0853">WD repeat</keyword>
<name>A0AAX4KKR2_9TREE</name>
<evidence type="ECO:0000256" key="6">
    <source>
        <dbReference type="SAM" id="SignalP"/>
    </source>
</evidence>
<dbReference type="PANTHER" id="PTHR19849">
    <property type="entry name" value="PHOSPHOLIPASE A-2-ACTIVATING PROTEIN"/>
    <property type="match status" value="1"/>
</dbReference>
<dbReference type="CDD" id="cd00200">
    <property type="entry name" value="WD40"/>
    <property type="match status" value="1"/>
</dbReference>
<dbReference type="RefSeq" id="XP_066084576.1">
    <property type="nucleotide sequence ID" value="XM_066228479.1"/>
</dbReference>
<dbReference type="PANTHER" id="PTHR19849:SF0">
    <property type="entry name" value="PHOSPHOLIPASE A-2-ACTIVATING PROTEIN"/>
    <property type="match status" value="1"/>
</dbReference>
<dbReference type="PROSITE" id="PS51394">
    <property type="entry name" value="PFU"/>
    <property type="match status" value="1"/>
</dbReference>
<dbReference type="Pfam" id="PF09070">
    <property type="entry name" value="PFU"/>
    <property type="match status" value="1"/>
</dbReference>
<dbReference type="Gene3D" id="2.130.10.10">
    <property type="entry name" value="YVTN repeat-like/Quinoprotein amine dehydrogenase"/>
    <property type="match status" value="1"/>
</dbReference>
<gene>
    <name evidence="8" type="ORF">V865_004702</name>
</gene>
<feature type="chain" id="PRO_5043590101" description="PFU domain-containing protein" evidence="6">
    <location>
        <begin position="20"/>
        <end position="415"/>
    </location>
</feature>
<dbReference type="GO" id="GO:0005634">
    <property type="term" value="C:nucleus"/>
    <property type="evidence" value="ECO:0007669"/>
    <property type="project" value="TreeGrafter"/>
</dbReference>
<dbReference type="KEGG" id="ker:91103503"/>
<organism evidence="8 9">
    <name type="scientific">Kwoniella europaea PYCC6329</name>
    <dbReference type="NCBI Taxonomy" id="1423913"/>
    <lineage>
        <taxon>Eukaryota</taxon>
        <taxon>Fungi</taxon>
        <taxon>Dikarya</taxon>
        <taxon>Basidiomycota</taxon>
        <taxon>Agaricomycotina</taxon>
        <taxon>Tremellomycetes</taxon>
        <taxon>Tremellales</taxon>
        <taxon>Cryptococcaceae</taxon>
        <taxon>Kwoniella</taxon>
    </lineage>
</organism>
<feature type="repeat" description="WD" evidence="4">
    <location>
        <begin position="221"/>
        <end position="255"/>
    </location>
</feature>
<dbReference type="InterPro" id="IPR001680">
    <property type="entry name" value="WD40_rpt"/>
</dbReference>
<dbReference type="GO" id="GO:0010992">
    <property type="term" value="P:ubiquitin recycling"/>
    <property type="evidence" value="ECO:0007669"/>
    <property type="project" value="TreeGrafter"/>
</dbReference>
<evidence type="ECO:0000256" key="3">
    <source>
        <dbReference type="ARBA" id="ARBA00022737"/>
    </source>
</evidence>
<keyword evidence="6" id="KW-0732">Signal</keyword>
<dbReference type="Gene3D" id="3.10.20.870">
    <property type="entry name" value="PFU (PLAA family ubiquitin binding), C-terminal domain"/>
    <property type="match status" value="1"/>
</dbReference>
<keyword evidence="3" id="KW-0677">Repeat</keyword>
<dbReference type="SMART" id="SM00320">
    <property type="entry name" value="WD40"/>
    <property type="match status" value="6"/>
</dbReference>
<dbReference type="GO" id="GO:0043161">
    <property type="term" value="P:proteasome-mediated ubiquitin-dependent protein catabolic process"/>
    <property type="evidence" value="ECO:0007669"/>
    <property type="project" value="TreeGrafter"/>
</dbReference>
<evidence type="ECO:0000256" key="1">
    <source>
        <dbReference type="ARBA" id="ARBA00022490"/>
    </source>
</evidence>
<dbReference type="AlphaFoldDB" id="A0AAX4KKR2"/>
<evidence type="ECO:0000313" key="9">
    <source>
        <dbReference type="Proteomes" id="UP001358614"/>
    </source>
</evidence>
<feature type="compositionally biased region" description="Polar residues" evidence="5">
    <location>
        <begin position="347"/>
        <end position="358"/>
    </location>
</feature>
<proteinExistence type="predicted"/>
<dbReference type="Pfam" id="PF00400">
    <property type="entry name" value="WD40"/>
    <property type="match status" value="4"/>
</dbReference>
<evidence type="ECO:0000259" key="7">
    <source>
        <dbReference type="PROSITE" id="PS51394"/>
    </source>
</evidence>
<reference evidence="8 9" key="1">
    <citation type="submission" date="2024-01" db="EMBL/GenBank/DDBJ databases">
        <title>Comparative genomics of Cryptococcus and Kwoniella reveals pathogenesis evolution and contrasting modes of karyotype evolution via chromosome fusion or intercentromeric recombination.</title>
        <authorList>
            <person name="Coelho M.A."/>
            <person name="David-Palma M."/>
            <person name="Shea T."/>
            <person name="Bowers K."/>
            <person name="McGinley-Smith S."/>
            <person name="Mohammad A.W."/>
            <person name="Gnirke A."/>
            <person name="Yurkov A.M."/>
            <person name="Nowrousian M."/>
            <person name="Sun S."/>
            <person name="Cuomo C.A."/>
            <person name="Heitman J."/>
        </authorList>
    </citation>
    <scope>NUCLEOTIDE SEQUENCE [LARGE SCALE GENOMIC DNA]</scope>
    <source>
        <strain evidence="8 9">PYCC6329</strain>
    </source>
</reference>
<evidence type="ECO:0000256" key="4">
    <source>
        <dbReference type="PROSITE-ProRule" id="PRU00221"/>
    </source>
</evidence>
<feature type="signal peptide" evidence="6">
    <location>
        <begin position="1"/>
        <end position="19"/>
    </location>
</feature>
<sequence>MTSFTHASLLSSSSLSISALTMTPPKSTPDQYELGCILAPPHQSDVKAVLAISDDMIASASRDQSVGIWTRNGNTQFELKALLDGHHAYVNSLAHIPSSNVTDTEDLLASGGNSSLILLHSLKTFSPESEHCLIGHSLNVCTMSYSTKRKKLISGSWDQTARIWSRSLVSKEWVCERVLEGHEQAVWGVAIIDEGPKANCYLTADRLIHLWNEEGEILQRFKGSPEPVRSLAISPGCETFASACNDNLVRLWNFDGTVLDRLKGHKDYVYQVVPGKMGVELVSCGEDHTARTWTISCLPNGDIVTGGSDGGIRTWSKEKDRIAEQDVREAYMKLVKANMPSEEADGTSPNQPEQTSMTIDIDLSDDDPPIPLVFQIGSDPRSTAEAFGQEHGLSENYINQIEAFIKAHLDALGSQ</sequence>
<dbReference type="InterPro" id="IPR015943">
    <property type="entry name" value="WD40/YVTN_repeat-like_dom_sf"/>
</dbReference>
<evidence type="ECO:0000256" key="5">
    <source>
        <dbReference type="SAM" id="MobiDB-lite"/>
    </source>
</evidence>
<dbReference type="InterPro" id="IPR038122">
    <property type="entry name" value="PFU_sf"/>
</dbReference>
<dbReference type="PROSITE" id="PS50082">
    <property type="entry name" value="WD_REPEATS_2"/>
    <property type="match status" value="3"/>
</dbReference>
<protein>
    <recommendedName>
        <fullName evidence="7">PFU domain-containing protein</fullName>
    </recommendedName>
</protein>
<dbReference type="SUPFAM" id="SSF50978">
    <property type="entry name" value="WD40 repeat-like"/>
    <property type="match status" value="1"/>
</dbReference>
<dbReference type="InterPro" id="IPR015155">
    <property type="entry name" value="PFU"/>
</dbReference>
<dbReference type="InterPro" id="IPR036322">
    <property type="entry name" value="WD40_repeat_dom_sf"/>
</dbReference>
<dbReference type="PROSITE" id="PS50294">
    <property type="entry name" value="WD_REPEATS_REGION"/>
    <property type="match status" value="2"/>
</dbReference>
<keyword evidence="1" id="KW-0963">Cytoplasm</keyword>
<dbReference type="GO" id="GO:0005737">
    <property type="term" value="C:cytoplasm"/>
    <property type="evidence" value="ECO:0007669"/>
    <property type="project" value="TreeGrafter"/>
</dbReference>
<accession>A0AAX4KKR2</accession>
<evidence type="ECO:0000313" key="8">
    <source>
        <dbReference type="EMBL" id="WWD06609.1"/>
    </source>
</evidence>
<dbReference type="Proteomes" id="UP001358614">
    <property type="component" value="Chromosome 1"/>
</dbReference>
<dbReference type="GeneID" id="91103503"/>
<keyword evidence="9" id="KW-1185">Reference proteome</keyword>
<dbReference type="GO" id="GO:0043130">
    <property type="term" value="F:ubiquitin binding"/>
    <property type="evidence" value="ECO:0007669"/>
    <property type="project" value="TreeGrafter"/>
</dbReference>
<evidence type="ECO:0000256" key="2">
    <source>
        <dbReference type="ARBA" id="ARBA00022574"/>
    </source>
</evidence>
<feature type="region of interest" description="Disordered" evidence="5">
    <location>
        <begin position="340"/>
        <end position="364"/>
    </location>
</feature>
<dbReference type="EMBL" id="CP144089">
    <property type="protein sequence ID" value="WWD06609.1"/>
    <property type="molecule type" value="Genomic_DNA"/>
</dbReference>